<dbReference type="AlphaFoldDB" id="A0A7I7JQB0"/>
<evidence type="ECO:0000313" key="2">
    <source>
        <dbReference type="EMBL" id="BBX14087.1"/>
    </source>
</evidence>
<accession>A0A7I7JQB0</accession>
<dbReference type="RefSeq" id="WP_193465266.1">
    <property type="nucleotide sequence ID" value="NZ_AP022562.1"/>
</dbReference>
<proteinExistence type="predicted"/>
<dbReference type="Proteomes" id="UP000466997">
    <property type="component" value="Chromosome"/>
</dbReference>
<evidence type="ECO:0000313" key="3">
    <source>
        <dbReference type="Proteomes" id="UP000466997"/>
    </source>
</evidence>
<dbReference type="KEGG" id="mnm:MNVM_31680"/>
<reference evidence="2 3" key="1">
    <citation type="journal article" date="2019" name="Emerg. Microbes Infect.">
        <title>Comprehensive subspecies identification of 175 nontuberculous mycobacteria species based on 7547 genomic profiles.</title>
        <authorList>
            <person name="Matsumoto Y."/>
            <person name="Kinjo T."/>
            <person name="Motooka D."/>
            <person name="Nabeya D."/>
            <person name="Jung N."/>
            <person name="Uechi K."/>
            <person name="Horii T."/>
            <person name="Iida T."/>
            <person name="Fujita J."/>
            <person name="Nakamura S."/>
        </authorList>
    </citation>
    <scope>NUCLEOTIDE SEQUENCE [LARGE SCALE GENOMIC DNA]</scope>
    <source>
        <strain evidence="2 3">JCM 6391</strain>
    </source>
</reference>
<keyword evidence="1" id="KW-0732">Signal</keyword>
<feature type="signal peptide" evidence="1">
    <location>
        <begin position="1"/>
        <end position="28"/>
    </location>
</feature>
<dbReference type="EMBL" id="AP022562">
    <property type="protein sequence ID" value="BBX14087.1"/>
    <property type="molecule type" value="Genomic_DNA"/>
</dbReference>
<gene>
    <name evidence="2" type="ORF">MNVM_31680</name>
</gene>
<keyword evidence="3" id="KW-1185">Reference proteome</keyword>
<evidence type="ECO:0008006" key="4">
    <source>
        <dbReference type="Google" id="ProtNLM"/>
    </source>
</evidence>
<evidence type="ECO:0000256" key="1">
    <source>
        <dbReference type="SAM" id="SignalP"/>
    </source>
</evidence>
<organism evidence="2 3">
    <name type="scientific">Mycobacterium novum</name>
    <dbReference type="NCBI Taxonomy" id="2492438"/>
    <lineage>
        <taxon>Bacteria</taxon>
        <taxon>Bacillati</taxon>
        <taxon>Actinomycetota</taxon>
        <taxon>Actinomycetes</taxon>
        <taxon>Mycobacteriales</taxon>
        <taxon>Mycobacteriaceae</taxon>
        <taxon>Mycobacterium</taxon>
    </lineage>
</organism>
<protein>
    <recommendedName>
        <fullName evidence="4">Mannan-binding protein</fullName>
    </recommendedName>
</protein>
<sequence>MTTASRATTVAIAAGAVAAVVGSAPVAAGSAASFCDELQATWDGQRCTTMVVSARKAERYIAFDLPEPQLNASVTGPVLREFYHRLMAGWRDSGAQAARDSSAIAYFDSFSGPGAVQSLVVHECLEPFGMQANNAYRTFVFDMDKGHRLSLADLFKPGIDPMAVISAAAAPVLPAALDAAAPPHAPNTYPFTVEEFQPGPGRPGYTGNYRAFALSPEDLILYLPDAPMLRENPRPADRLVWSMDGGAVVARVPLAALSASLRPEYGGS</sequence>
<name>A0A7I7JQB0_9MYCO</name>
<feature type="chain" id="PRO_5038875141" description="Mannan-binding protein" evidence="1">
    <location>
        <begin position="29"/>
        <end position="268"/>
    </location>
</feature>